<dbReference type="GeneID" id="5043497"/>
<keyword evidence="2" id="KW-1185">Reference proteome</keyword>
<evidence type="ECO:0008006" key="3">
    <source>
        <dbReference type="Google" id="ProtNLM"/>
    </source>
</evidence>
<organism evidence="1 2">
    <name type="scientific">Paramecium tetraurelia</name>
    <dbReference type="NCBI Taxonomy" id="5888"/>
    <lineage>
        <taxon>Eukaryota</taxon>
        <taxon>Sar</taxon>
        <taxon>Alveolata</taxon>
        <taxon>Ciliophora</taxon>
        <taxon>Intramacronucleata</taxon>
        <taxon>Oligohymenophorea</taxon>
        <taxon>Peniculida</taxon>
        <taxon>Parameciidae</taxon>
        <taxon>Paramecium</taxon>
    </lineage>
</organism>
<sequence length="288" mass="33807">MLILFFFFLLTEQQRDVEFNDKFFWTSIDRVNDKNIYRITNLEQPYYYVQVTLLQQDLSYFLLFDLNQIPELNGSPGDYVSYYEERRTRFLKIEPNGKIIYISASSNSTSGYYNITIWGSKEEFCDNNCSYYGECTDDGCECNSGYISTDCHQTAKEIQENQTQINLFGDEIQFIYLNTNVYEQMDIKLRLSTDSPSGIEIFFELTNAIIIPNQNYLDADSVLIKQKLIYDSQPFDFTIKKNSISEYDNIQFVFGARQLNSQLNSLNFQHTIDMKIQFLLLLQLQLSS</sequence>
<accession>A0E4U8</accession>
<dbReference type="OrthoDB" id="306473at2759"/>
<evidence type="ECO:0000313" key="2">
    <source>
        <dbReference type="Proteomes" id="UP000000600"/>
    </source>
</evidence>
<gene>
    <name evidence="1" type="ORF">GSPATT00023491001</name>
</gene>
<dbReference type="KEGG" id="ptm:GSPATT00023491001"/>
<dbReference type="AlphaFoldDB" id="A0E4U8"/>
<dbReference type="RefSeq" id="XP_001457712.1">
    <property type="nucleotide sequence ID" value="XM_001457675.1"/>
</dbReference>
<proteinExistence type="predicted"/>
<protein>
    <recommendedName>
        <fullName evidence="3">EGF-like domain-containing protein</fullName>
    </recommendedName>
</protein>
<dbReference type="Proteomes" id="UP000000600">
    <property type="component" value="Unassembled WGS sequence"/>
</dbReference>
<name>A0E4U8_PARTE</name>
<dbReference type="HOGENOM" id="CLU_967928_0_0_1"/>
<dbReference type="EMBL" id="CT868659">
    <property type="protein sequence ID" value="CAK90315.1"/>
    <property type="molecule type" value="Genomic_DNA"/>
</dbReference>
<reference evidence="1 2" key="1">
    <citation type="journal article" date="2006" name="Nature">
        <title>Global trends of whole-genome duplications revealed by the ciliate Paramecium tetraurelia.</title>
        <authorList>
            <consortium name="Genoscope"/>
            <person name="Aury J.-M."/>
            <person name="Jaillon O."/>
            <person name="Duret L."/>
            <person name="Noel B."/>
            <person name="Jubin C."/>
            <person name="Porcel B.M."/>
            <person name="Segurens B."/>
            <person name="Daubin V."/>
            <person name="Anthouard V."/>
            <person name="Aiach N."/>
            <person name="Arnaiz O."/>
            <person name="Billaut A."/>
            <person name="Beisson J."/>
            <person name="Blanc I."/>
            <person name="Bouhouche K."/>
            <person name="Camara F."/>
            <person name="Duharcourt S."/>
            <person name="Guigo R."/>
            <person name="Gogendeau D."/>
            <person name="Katinka M."/>
            <person name="Keller A.-M."/>
            <person name="Kissmehl R."/>
            <person name="Klotz C."/>
            <person name="Koll F."/>
            <person name="Le Moue A."/>
            <person name="Lepere C."/>
            <person name="Malinsky S."/>
            <person name="Nowacki M."/>
            <person name="Nowak J.K."/>
            <person name="Plattner H."/>
            <person name="Poulain J."/>
            <person name="Ruiz F."/>
            <person name="Serrano V."/>
            <person name="Zagulski M."/>
            <person name="Dessen P."/>
            <person name="Betermier M."/>
            <person name="Weissenbach J."/>
            <person name="Scarpelli C."/>
            <person name="Schachter V."/>
            <person name="Sperling L."/>
            <person name="Meyer E."/>
            <person name="Cohen J."/>
            <person name="Wincker P."/>
        </authorList>
    </citation>
    <scope>NUCLEOTIDE SEQUENCE [LARGE SCALE GENOMIC DNA]</scope>
    <source>
        <strain evidence="1 2">Stock d4-2</strain>
    </source>
</reference>
<evidence type="ECO:0000313" key="1">
    <source>
        <dbReference type="EMBL" id="CAK90315.1"/>
    </source>
</evidence>
<dbReference type="InParanoid" id="A0E4U8"/>